<protein>
    <submittedName>
        <fullName evidence="1">Probable selenium-dependent hydroxylase accessory protein YqeC</fullName>
    </submittedName>
</protein>
<dbReference type="EMBL" id="FRAH01000044">
    <property type="protein sequence ID" value="SHK77214.1"/>
    <property type="molecule type" value="Genomic_DNA"/>
</dbReference>
<dbReference type="NCBIfam" id="TIGR03172">
    <property type="entry name" value="selenium cofactor biosynthesis protein YqeC"/>
    <property type="match status" value="1"/>
</dbReference>
<accession>A0A1M6V729</accession>
<keyword evidence="2" id="KW-1185">Reference proteome</keyword>
<name>A0A1M6V729_9FIRM</name>
<dbReference type="Proteomes" id="UP000183975">
    <property type="component" value="Unassembled WGS sequence"/>
</dbReference>
<sequence>MLLTEALQIPPSARCICAVGAGGKTSLLYELAEEYRQKGKRVLLITTTKMYLPEKDGVLDGTAEEIKEKLERDGFAVAGSVFSEEKMGPLPQAILDEVFSFADVVLVEADGSKRMPLKMPRQGEPVLPETCDFLVTVAGLSALEQPWEQVCHRFALVSSMISGKTVAEGDIFPLLQAGYGTLWDEIQGCVFLNQAEVVGWDRAERIAADFSVPCLWGSLRQKQYYRKEGDSHERSI</sequence>
<dbReference type="Pfam" id="PF19842">
    <property type="entry name" value="YqeC"/>
    <property type="match status" value="1"/>
</dbReference>
<dbReference type="RefSeq" id="WP_072851975.1">
    <property type="nucleotide sequence ID" value="NZ_FRAH01000044.1"/>
</dbReference>
<dbReference type="OrthoDB" id="368187at2"/>
<dbReference type="AlphaFoldDB" id="A0A1M6V729"/>
<evidence type="ECO:0000313" key="2">
    <source>
        <dbReference type="Proteomes" id="UP000183975"/>
    </source>
</evidence>
<organism evidence="1 2">
    <name type="scientific">Anaerotignum lactatifermentans DSM 14214</name>
    <dbReference type="NCBI Taxonomy" id="1121323"/>
    <lineage>
        <taxon>Bacteria</taxon>
        <taxon>Bacillati</taxon>
        <taxon>Bacillota</taxon>
        <taxon>Clostridia</taxon>
        <taxon>Lachnospirales</taxon>
        <taxon>Anaerotignaceae</taxon>
        <taxon>Anaerotignum</taxon>
    </lineage>
</organism>
<proteinExistence type="predicted"/>
<dbReference type="InterPro" id="IPR017587">
    <property type="entry name" value="YqeC"/>
</dbReference>
<evidence type="ECO:0000313" key="1">
    <source>
        <dbReference type="EMBL" id="SHK77214.1"/>
    </source>
</evidence>
<gene>
    <name evidence="1" type="ORF">SAMN02745138_02320</name>
</gene>
<reference evidence="1 2" key="1">
    <citation type="submission" date="2016-11" db="EMBL/GenBank/DDBJ databases">
        <authorList>
            <person name="Jaros S."/>
            <person name="Januszkiewicz K."/>
            <person name="Wedrychowicz H."/>
        </authorList>
    </citation>
    <scope>NUCLEOTIDE SEQUENCE [LARGE SCALE GENOMIC DNA]</scope>
    <source>
        <strain evidence="1 2">DSM 14214</strain>
    </source>
</reference>